<accession>A0ABD1RDL1</accession>
<reference evidence="2" key="1">
    <citation type="submission" date="2024-07" db="EMBL/GenBank/DDBJ databases">
        <title>Two chromosome-level genome assemblies of Korean endemic species Abeliophyllum distichum and Forsythia ovata (Oleaceae).</title>
        <authorList>
            <person name="Jang H."/>
        </authorList>
    </citation>
    <scope>NUCLEOTIDE SEQUENCE [LARGE SCALE GENOMIC DNA]</scope>
</reference>
<dbReference type="AlphaFoldDB" id="A0ABD1RDL1"/>
<gene>
    <name evidence="1" type="ORF">Adt_31268</name>
</gene>
<dbReference type="Proteomes" id="UP001604336">
    <property type="component" value="Unassembled WGS sequence"/>
</dbReference>
<sequence>MGEDLLTGLSIENYHPSTFLSMDSIVTSHEESNREMNRQVVLPGPPDINLPLSVERSPPPQQLWNHDSFDMLEVGLGHQVNESDKLFDLPKIAQKMCQEIG</sequence>
<dbReference type="EMBL" id="JBFOLK010000009">
    <property type="protein sequence ID" value="KAL2486512.1"/>
    <property type="molecule type" value="Genomic_DNA"/>
</dbReference>
<evidence type="ECO:0000313" key="2">
    <source>
        <dbReference type="Proteomes" id="UP001604336"/>
    </source>
</evidence>
<name>A0ABD1RDL1_9LAMI</name>
<evidence type="ECO:0000313" key="1">
    <source>
        <dbReference type="EMBL" id="KAL2486512.1"/>
    </source>
</evidence>
<dbReference type="PANTHER" id="PTHR33981:SF10">
    <property type="entry name" value="HSP20-LIKE CHAPERONES SUPERFAMILY PROTEIN"/>
    <property type="match status" value="1"/>
</dbReference>
<keyword evidence="2" id="KW-1185">Reference proteome</keyword>
<protein>
    <submittedName>
        <fullName evidence="1">HSP20-like chaperones superfamily protein</fullName>
    </submittedName>
</protein>
<dbReference type="PANTHER" id="PTHR33981">
    <property type="entry name" value="EXPRESSED PROTEIN"/>
    <property type="match status" value="1"/>
</dbReference>
<proteinExistence type="predicted"/>
<comment type="caution">
    <text evidence="1">The sequence shown here is derived from an EMBL/GenBank/DDBJ whole genome shotgun (WGS) entry which is preliminary data.</text>
</comment>
<organism evidence="1 2">
    <name type="scientific">Abeliophyllum distichum</name>
    <dbReference type="NCBI Taxonomy" id="126358"/>
    <lineage>
        <taxon>Eukaryota</taxon>
        <taxon>Viridiplantae</taxon>
        <taxon>Streptophyta</taxon>
        <taxon>Embryophyta</taxon>
        <taxon>Tracheophyta</taxon>
        <taxon>Spermatophyta</taxon>
        <taxon>Magnoliopsida</taxon>
        <taxon>eudicotyledons</taxon>
        <taxon>Gunneridae</taxon>
        <taxon>Pentapetalae</taxon>
        <taxon>asterids</taxon>
        <taxon>lamiids</taxon>
        <taxon>Lamiales</taxon>
        <taxon>Oleaceae</taxon>
        <taxon>Forsythieae</taxon>
        <taxon>Abeliophyllum</taxon>
    </lineage>
</organism>